<evidence type="ECO:0000256" key="9">
    <source>
        <dbReference type="ARBA" id="ARBA00022777"/>
    </source>
</evidence>
<evidence type="ECO:0000256" key="14">
    <source>
        <dbReference type="SAM" id="Phobius"/>
    </source>
</evidence>
<name>A0ABV3ZDV2_9BACT</name>
<keyword evidence="8" id="KW-0547">Nucleotide-binding</keyword>
<comment type="caution">
    <text evidence="17">The sequence shown here is derived from an EMBL/GenBank/DDBJ whole genome shotgun (WGS) entry which is preliminary data.</text>
</comment>
<dbReference type="RefSeq" id="WP_369328039.1">
    <property type="nucleotide sequence ID" value="NZ_JAULBC010000001.1"/>
</dbReference>
<dbReference type="SMART" id="SM00388">
    <property type="entry name" value="HisKA"/>
    <property type="match status" value="1"/>
</dbReference>
<comment type="subcellular location">
    <subcellularLocation>
        <location evidence="2">Cell membrane</location>
        <topology evidence="2">Multi-pass membrane protein</topology>
    </subcellularLocation>
</comment>
<dbReference type="PANTHER" id="PTHR45528:SF1">
    <property type="entry name" value="SENSOR HISTIDINE KINASE CPXA"/>
    <property type="match status" value="1"/>
</dbReference>
<dbReference type="Gene3D" id="3.30.565.10">
    <property type="entry name" value="Histidine kinase-like ATPase, C-terminal domain"/>
    <property type="match status" value="1"/>
</dbReference>
<dbReference type="EMBL" id="JAULBC010000001">
    <property type="protein sequence ID" value="MEX6686643.1"/>
    <property type="molecule type" value="Genomic_DNA"/>
</dbReference>
<protein>
    <recommendedName>
        <fullName evidence="3">histidine kinase</fullName>
        <ecNumber evidence="3">2.7.13.3</ecNumber>
    </recommendedName>
</protein>
<dbReference type="InterPro" id="IPR036890">
    <property type="entry name" value="HATPase_C_sf"/>
</dbReference>
<evidence type="ECO:0000256" key="11">
    <source>
        <dbReference type="ARBA" id="ARBA00022989"/>
    </source>
</evidence>
<dbReference type="CDD" id="cd06225">
    <property type="entry name" value="HAMP"/>
    <property type="match status" value="1"/>
</dbReference>
<feature type="transmembrane region" description="Helical" evidence="14">
    <location>
        <begin position="155"/>
        <end position="176"/>
    </location>
</feature>
<keyword evidence="4" id="KW-1003">Cell membrane</keyword>
<evidence type="ECO:0000256" key="12">
    <source>
        <dbReference type="ARBA" id="ARBA00023012"/>
    </source>
</evidence>
<dbReference type="PANTHER" id="PTHR45528">
    <property type="entry name" value="SENSOR HISTIDINE KINASE CPXA"/>
    <property type="match status" value="1"/>
</dbReference>
<reference evidence="17 18" key="1">
    <citation type="submission" date="2023-07" db="EMBL/GenBank/DDBJ databases">
        <authorList>
            <person name="Lian W.-H."/>
        </authorList>
    </citation>
    <scope>NUCLEOTIDE SEQUENCE [LARGE SCALE GENOMIC DNA]</scope>
    <source>
        <strain evidence="17 18">SYSU DXS3180</strain>
    </source>
</reference>
<comment type="catalytic activity">
    <reaction evidence="1">
        <text>ATP + protein L-histidine = ADP + protein N-phospho-L-histidine.</text>
        <dbReference type="EC" id="2.7.13.3"/>
    </reaction>
</comment>
<feature type="domain" description="Histidine kinase" evidence="15">
    <location>
        <begin position="238"/>
        <end position="452"/>
    </location>
</feature>
<evidence type="ECO:0000256" key="8">
    <source>
        <dbReference type="ARBA" id="ARBA00022741"/>
    </source>
</evidence>
<evidence type="ECO:0000256" key="7">
    <source>
        <dbReference type="ARBA" id="ARBA00022692"/>
    </source>
</evidence>
<dbReference type="InterPro" id="IPR005467">
    <property type="entry name" value="His_kinase_dom"/>
</dbReference>
<evidence type="ECO:0000256" key="2">
    <source>
        <dbReference type="ARBA" id="ARBA00004651"/>
    </source>
</evidence>
<keyword evidence="13 14" id="KW-0472">Membrane</keyword>
<keyword evidence="12" id="KW-0902">Two-component regulatory system</keyword>
<dbReference type="SUPFAM" id="SSF47384">
    <property type="entry name" value="Homodimeric domain of signal transducing histidine kinase"/>
    <property type="match status" value="1"/>
</dbReference>
<keyword evidence="6" id="KW-0808">Transferase</keyword>
<evidence type="ECO:0000256" key="13">
    <source>
        <dbReference type="ARBA" id="ARBA00023136"/>
    </source>
</evidence>
<keyword evidence="18" id="KW-1185">Reference proteome</keyword>
<dbReference type="InterPro" id="IPR003661">
    <property type="entry name" value="HisK_dim/P_dom"/>
</dbReference>
<dbReference type="Pfam" id="PF00512">
    <property type="entry name" value="HisKA"/>
    <property type="match status" value="1"/>
</dbReference>
<dbReference type="GO" id="GO:0005524">
    <property type="term" value="F:ATP binding"/>
    <property type="evidence" value="ECO:0007669"/>
    <property type="project" value="UniProtKB-KW"/>
</dbReference>
<keyword evidence="5" id="KW-0597">Phosphoprotein</keyword>
<dbReference type="Gene3D" id="1.10.287.130">
    <property type="match status" value="1"/>
</dbReference>
<keyword evidence="9" id="KW-0418">Kinase</keyword>
<accession>A0ABV3ZDV2</accession>
<gene>
    <name evidence="17" type="ORF">QTN47_04015</name>
</gene>
<dbReference type="InterPro" id="IPR003660">
    <property type="entry name" value="HAMP_dom"/>
</dbReference>
<evidence type="ECO:0000256" key="6">
    <source>
        <dbReference type="ARBA" id="ARBA00022679"/>
    </source>
</evidence>
<dbReference type="PROSITE" id="PS50109">
    <property type="entry name" value="HIS_KIN"/>
    <property type="match status" value="1"/>
</dbReference>
<dbReference type="InterPro" id="IPR004358">
    <property type="entry name" value="Sig_transdc_His_kin-like_C"/>
</dbReference>
<evidence type="ECO:0000256" key="5">
    <source>
        <dbReference type="ARBA" id="ARBA00022553"/>
    </source>
</evidence>
<dbReference type="EC" id="2.7.13.3" evidence="3"/>
<evidence type="ECO:0000256" key="3">
    <source>
        <dbReference type="ARBA" id="ARBA00012438"/>
    </source>
</evidence>
<evidence type="ECO:0000256" key="4">
    <source>
        <dbReference type="ARBA" id="ARBA00022475"/>
    </source>
</evidence>
<dbReference type="PROSITE" id="PS51257">
    <property type="entry name" value="PROKAR_LIPOPROTEIN"/>
    <property type="match status" value="1"/>
</dbReference>
<feature type="domain" description="HAMP" evidence="16">
    <location>
        <begin position="177"/>
        <end position="230"/>
    </location>
</feature>
<organism evidence="17 18">
    <name type="scientific">Danxiaibacter flavus</name>
    <dbReference type="NCBI Taxonomy" id="3049108"/>
    <lineage>
        <taxon>Bacteria</taxon>
        <taxon>Pseudomonadati</taxon>
        <taxon>Bacteroidota</taxon>
        <taxon>Chitinophagia</taxon>
        <taxon>Chitinophagales</taxon>
        <taxon>Chitinophagaceae</taxon>
        <taxon>Danxiaibacter</taxon>
    </lineage>
</organism>
<dbReference type="SUPFAM" id="SSF158472">
    <property type="entry name" value="HAMP domain-like"/>
    <property type="match status" value="1"/>
</dbReference>
<dbReference type="PRINTS" id="PR00344">
    <property type="entry name" value="BCTRLSENSOR"/>
</dbReference>
<keyword evidence="11 14" id="KW-1133">Transmembrane helix</keyword>
<sequence>MNLKLKFTLLLCLLVSVVLISCISVIYLLYANTRKEAYTNRLWSKVWGTYQHEFKIDSLPARVQDQVERYPAGYFADVYVIGVDSTGSIFYRNPDSLFVKRPSSQLLDEIKRRPSFEFEDGERENVGIYFKDQNCIFIASGWDLNGKGRLEKLRLIMGGVLLGGIVLAAFAAFVYANQAIKPLVKLGNQMDSISANNLKERINVGDSYEELKLIVSNFNDMLDRLDKSFETQKSFVHHASHELRTPLASMLSQTESALRRDLDNGDFNKVLLSLKEDQQNMIDLTNSLLTLSQYERITHNKEWNVIRLDEILYEAIAFVKKSFADINITVDFLTVPEDELSLSIHGSEPLLRSAFFNLLKNAYYYSDNKSVEVILAEDEHYITLSFLNTGQTLTETEQSRLFIPFFRGSNSQREKGFGLGLPIVNRIVNVHKGEITYSIQNGKNCFRVSFAK</sequence>
<dbReference type="InterPro" id="IPR003594">
    <property type="entry name" value="HATPase_dom"/>
</dbReference>
<dbReference type="SUPFAM" id="SSF55874">
    <property type="entry name" value="ATPase domain of HSP90 chaperone/DNA topoisomerase II/histidine kinase"/>
    <property type="match status" value="1"/>
</dbReference>
<keyword evidence="7 14" id="KW-0812">Transmembrane</keyword>
<dbReference type="PROSITE" id="PS50885">
    <property type="entry name" value="HAMP"/>
    <property type="match status" value="1"/>
</dbReference>
<dbReference type="Proteomes" id="UP001560573">
    <property type="component" value="Unassembled WGS sequence"/>
</dbReference>
<keyword evidence="10 17" id="KW-0067">ATP-binding</keyword>
<dbReference type="InterPro" id="IPR036097">
    <property type="entry name" value="HisK_dim/P_sf"/>
</dbReference>
<dbReference type="Pfam" id="PF00672">
    <property type="entry name" value="HAMP"/>
    <property type="match status" value="1"/>
</dbReference>
<evidence type="ECO:0000259" key="15">
    <source>
        <dbReference type="PROSITE" id="PS50109"/>
    </source>
</evidence>
<dbReference type="Gene3D" id="6.10.340.10">
    <property type="match status" value="1"/>
</dbReference>
<dbReference type="SMART" id="SM00387">
    <property type="entry name" value="HATPase_c"/>
    <property type="match status" value="1"/>
</dbReference>
<dbReference type="CDD" id="cd00082">
    <property type="entry name" value="HisKA"/>
    <property type="match status" value="1"/>
</dbReference>
<dbReference type="Pfam" id="PF02518">
    <property type="entry name" value="HATPase_c"/>
    <property type="match status" value="1"/>
</dbReference>
<dbReference type="SMART" id="SM00304">
    <property type="entry name" value="HAMP"/>
    <property type="match status" value="1"/>
</dbReference>
<evidence type="ECO:0000256" key="10">
    <source>
        <dbReference type="ARBA" id="ARBA00022840"/>
    </source>
</evidence>
<dbReference type="InterPro" id="IPR050398">
    <property type="entry name" value="HssS/ArlS-like"/>
</dbReference>
<evidence type="ECO:0000313" key="17">
    <source>
        <dbReference type="EMBL" id="MEX6686643.1"/>
    </source>
</evidence>
<evidence type="ECO:0000256" key="1">
    <source>
        <dbReference type="ARBA" id="ARBA00000085"/>
    </source>
</evidence>
<proteinExistence type="predicted"/>
<evidence type="ECO:0000313" key="18">
    <source>
        <dbReference type="Proteomes" id="UP001560573"/>
    </source>
</evidence>
<evidence type="ECO:0000259" key="16">
    <source>
        <dbReference type="PROSITE" id="PS50885"/>
    </source>
</evidence>
<feature type="transmembrane region" description="Helical" evidence="14">
    <location>
        <begin position="6"/>
        <end position="30"/>
    </location>
</feature>